<feature type="domain" description="Aldehyde dehydrogenase" evidence="12">
    <location>
        <begin position="548"/>
        <end position="1004"/>
    </location>
</feature>
<dbReference type="InterPro" id="IPR029041">
    <property type="entry name" value="FAD-linked_oxidoreductase-like"/>
</dbReference>
<dbReference type="NCBIfam" id="TIGR01237">
    <property type="entry name" value="D1pyr5carbox2"/>
    <property type="match status" value="1"/>
</dbReference>
<dbReference type="GO" id="GO:0009898">
    <property type="term" value="C:cytoplasmic side of plasma membrane"/>
    <property type="evidence" value="ECO:0007669"/>
    <property type="project" value="TreeGrafter"/>
</dbReference>
<proteinExistence type="inferred from homology"/>
<reference evidence="15 16" key="1">
    <citation type="submission" date="2020-10" db="EMBL/GenBank/DDBJ databases">
        <title>Wide distribution of Phycisphaera-like planctomycetes from WD2101 soil group in peatlands and genome analysis of the first cultivated representative.</title>
        <authorList>
            <person name="Dedysh S.N."/>
            <person name="Beletsky A.V."/>
            <person name="Ivanova A."/>
            <person name="Kulichevskaya I.S."/>
            <person name="Suzina N.E."/>
            <person name="Philippov D.A."/>
            <person name="Rakitin A.L."/>
            <person name="Mardanov A.V."/>
            <person name="Ravin N.V."/>
        </authorList>
    </citation>
    <scope>NUCLEOTIDE SEQUENCE [LARGE SCALE GENOMIC DNA]</scope>
    <source>
        <strain evidence="15 16">M1803</strain>
    </source>
</reference>
<dbReference type="GO" id="GO:0003700">
    <property type="term" value="F:DNA-binding transcription factor activity"/>
    <property type="evidence" value="ECO:0007669"/>
    <property type="project" value="InterPro"/>
</dbReference>
<dbReference type="InterPro" id="IPR029510">
    <property type="entry name" value="Ald_DH_CS_GLU"/>
</dbReference>
<dbReference type="InterPro" id="IPR002872">
    <property type="entry name" value="Proline_DH_dom"/>
</dbReference>
<dbReference type="InterPro" id="IPR005932">
    <property type="entry name" value="RocA"/>
</dbReference>
<evidence type="ECO:0000259" key="14">
    <source>
        <dbReference type="Pfam" id="PF18083"/>
    </source>
</evidence>
<dbReference type="PROSITE" id="PS00687">
    <property type="entry name" value="ALDEHYDE_DEHYDR_GLU"/>
    <property type="match status" value="1"/>
</dbReference>
<dbReference type="EMBL" id="CP063458">
    <property type="protein sequence ID" value="QOV91154.1"/>
    <property type="molecule type" value="Genomic_DNA"/>
</dbReference>
<dbReference type="KEGG" id="hbs:IPV69_07290"/>
<evidence type="ECO:0000256" key="8">
    <source>
        <dbReference type="PIRSR" id="PIRSR000197-1"/>
    </source>
</evidence>
<evidence type="ECO:0000256" key="4">
    <source>
        <dbReference type="ARBA" id="ARBA00023027"/>
    </source>
</evidence>
<dbReference type="InterPro" id="IPR041514">
    <property type="entry name" value="PutA_N"/>
</dbReference>
<dbReference type="InterPro" id="IPR016162">
    <property type="entry name" value="Ald_DH_N"/>
</dbReference>
<evidence type="ECO:0000313" key="15">
    <source>
        <dbReference type="EMBL" id="QOV91154.1"/>
    </source>
</evidence>
<dbReference type="InterPro" id="IPR050485">
    <property type="entry name" value="Proline_metab_enzyme"/>
</dbReference>
<dbReference type="PROSITE" id="PS00070">
    <property type="entry name" value="ALDEHYDE_DEHYDR_CYS"/>
    <property type="match status" value="1"/>
</dbReference>
<name>A0A7M2X0H6_9BACT</name>
<evidence type="ECO:0000313" key="16">
    <source>
        <dbReference type="Proteomes" id="UP000593765"/>
    </source>
</evidence>
<dbReference type="InterPro" id="IPR015590">
    <property type="entry name" value="Aldehyde_DH_dom"/>
</dbReference>
<dbReference type="Gene3D" id="3.20.20.220">
    <property type="match status" value="1"/>
</dbReference>
<evidence type="ECO:0000256" key="2">
    <source>
        <dbReference type="ARBA" id="ARBA00012884"/>
    </source>
</evidence>
<evidence type="ECO:0000256" key="1">
    <source>
        <dbReference type="ARBA" id="ARBA00004786"/>
    </source>
</evidence>
<dbReference type="NCBIfam" id="NF002852">
    <property type="entry name" value="PRK03137.1"/>
    <property type="match status" value="1"/>
</dbReference>
<dbReference type="InterPro" id="IPR016163">
    <property type="entry name" value="Ald_DH_C"/>
</dbReference>
<evidence type="ECO:0000256" key="7">
    <source>
        <dbReference type="ARBA" id="ARBA00061617"/>
    </source>
</evidence>
<organism evidence="15 16">
    <name type="scientific">Humisphaera borealis</name>
    <dbReference type="NCBI Taxonomy" id="2807512"/>
    <lineage>
        <taxon>Bacteria</taxon>
        <taxon>Pseudomonadati</taxon>
        <taxon>Planctomycetota</taxon>
        <taxon>Phycisphaerae</taxon>
        <taxon>Tepidisphaerales</taxon>
        <taxon>Tepidisphaeraceae</taxon>
        <taxon>Humisphaera</taxon>
    </lineage>
</organism>
<feature type="compositionally biased region" description="Polar residues" evidence="11">
    <location>
        <begin position="477"/>
        <end position="489"/>
    </location>
</feature>
<evidence type="ECO:0000256" key="10">
    <source>
        <dbReference type="RuleBase" id="RU003345"/>
    </source>
</evidence>
<comment type="similarity">
    <text evidence="7">Belongs to the aldehyde dehydrogenase family. RocA subfamily.</text>
</comment>
<dbReference type="GO" id="GO:0004657">
    <property type="term" value="F:proline dehydrogenase activity"/>
    <property type="evidence" value="ECO:0007669"/>
    <property type="project" value="InterPro"/>
</dbReference>
<dbReference type="EC" id="1.2.1.88" evidence="2"/>
<protein>
    <recommendedName>
        <fullName evidence="5">L-glutamate gamma-semialdehyde dehydrogenase</fullName>
        <ecNumber evidence="2">1.2.1.88</ecNumber>
    </recommendedName>
    <alternativeName>
        <fullName evidence="5">L-glutamate gamma-semialdehyde dehydrogenase</fullName>
    </alternativeName>
</protein>
<dbReference type="SUPFAM" id="SSF53720">
    <property type="entry name" value="ALDH-like"/>
    <property type="match status" value="1"/>
</dbReference>
<dbReference type="GO" id="GO:0003842">
    <property type="term" value="F:L-glutamate gamma-semialdehyde dehydrogenase activity"/>
    <property type="evidence" value="ECO:0007669"/>
    <property type="project" value="UniProtKB-EC"/>
</dbReference>
<feature type="active site" evidence="8 9">
    <location>
        <position position="781"/>
    </location>
</feature>
<dbReference type="CDD" id="cd07124">
    <property type="entry name" value="ALDH_PutA-P5CDH-RocA"/>
    <property type="match status" value="1"/>
</dbReference>
<dbReference type="InterPro" id="IPR016161">
    <property type="entry name" value="Ald_DH/histidinol_DH"/>
</dbReference>
<evidence type="ECO:0000256" key="6">
    <source>
        <dbReference type="ARBA" id="ARBA00048142"/>
    </source>
</evidence>
<feature type="active site" evidence="8">
    <location>
        <position position="815"/>
    </location>
</feature>
<keyword evidence="16" id="KW-1185">Reference proteome</keyword>
<accession>A0A7M2X0H6</accession>
<dbReference type="Pfam" id="PF01619">
    <property type="entry name" value="Pro_dh"/>
    <property type="match status" value="1"/>
</dbReference>
<feature type="domain" description="Proline dehydrogenase" evidence="13">
    <location>
        <begin position="141"/>
        <end position="458"/>
    </location>
</feature>
<evidence type="ECO:0000256" key="5">
    <source>
        <dbReference type="ARBA" id="ARBA00032259"/>
    </source>
</evidence>
<dbReference type="Proteomes" id="UP000593765">
    <property type="component" value="Chromosome"/>
</dbReference>
<comment type="catalytic activity">
    <reaction evidence="6">
        <text>L-glutamate 5-semialdehyde + NAD(+) + H2O = L-glutamate + NADH + 2 H(+)</text>
        <dbReference type="Rhea" id="RHEA:30235"/>
        <dbReference type="ChEBI" id="CHEBI:15377"/>
        <dbReference type="ChEBI" id="CHEBI:15378"/>
        <dbReference type="ChEBI" id="CHEBI:29985"/>
        <dbReference type="ChEBI" id="CHEBI:57540"/>
        <dbReference type="ChEBI" id="CHEBI:57945"/>
        <dbReference type="ChEBI" id="CHEBI:58066"/>
        <dbReference type="EC" id="1.2.1.88"/>
    </reaction>
</comment>
<keyword evidence="4" id="KW-0520">NAD</keyword>
<keyword evidence="3 10" id="KW-0560">Oxidoreductase</keyword>
<dbReference type="PANTHER" id="PTHR42862:SF1">
    <property type="entry name" value="DELTA-1-PYRROLINE-5-CARBOXYLATE DEHYDROGENASE 2, ISOFORM A-RELATED"/>
    <property type="match status" value="1"/>
</dbReference>
<dbReference type="SUPFAM" id="SSF51730">
    <property type="entry name" value="FAD-linked oxidoreductase"/>
    <property type="match status" value="1"/>
</dbReference>
<dbReference type="Gene3D" id="3.40.605.10">
    <property type="entry name" value="Aldehyde Dehydrogenase, Chain A, domain 1"/>
    <property type="match status" value="1"/>
</dbReference>
<sequence length="1023" mass="112155">MHVTIGDPQLPSVCSHHVSDTETRTQAIGHDLLRDARRRGSGEPWLDRLLMYQGMKDEQVKAELFRFVDVLPTLTHDRQITAHLKEYLGTVATRLPPFAATALRMLPDGGMLGGIVADVARLGATRMARRFIAASDLPGAIEAVESLRARNLAFTIDLLGEAVLSIVEARRYQGLYLKLIEGLSAASKSWPHNALVDEDPSAGPAANGKSSGAAGVMPPVNVSVKLSSLYSQFDPIDPDGTSREVRDQLRPILRLARNCGVFVNIDMEQFSYKDVTLQIFKEVFEEPEFRDWPHVGIAIQAYLTSSGDDLRDLANWAERRGTPVWVRLVKGAYWDYETVIAAQNDWPIPVFTEKAATDANFEKLTTFLFDHHQWLRPAIASHNIRSIAHALAEAEARELPPGSFEFQMLFGMAEPIKATLIELGHRVRVYTPFGQLLPGMAYLVRRLLENTSNESFLKAGFADNVSEERLLMNPTNVKSGARTSTSASSLRHEAGGTTPRFRNEPLTDFTRPENRTAMRSALDAARRRLGETLPIVIGGRRIETGRWVDSVNPAWRGEIVARGAAATAEIATSAIDIARDAFPAWRDTPAGQRADLLRKVALILRRDKFALAALEVFETGKQWREADADIAEAIDFCHFCADEMQRLTRPHRRDIPGEDNEYFYEPRGVAVVIAPWNFPLAILCGMTAAALVAGNTVIMKPAEQSPAVSARLMDAFEEAGVPKGVVNYLPGIGEEVGPVLVKHPDTSLIAFTGSRAVGMLIARQAAELAEGQEQIKRVIAELGGKNAVIVDDDADLDEAVHGVVASAFGYSGQKCSACSRVIVLDSVYETFLSRLVESTRSLEIGPAENPGYYLGPVIDDEAQRRILAMIDRARRQSRLAYQADVSALASEGSYVPPTIFADVSPSASIAQEEVFGPVLAVIRAADLTDALRIANGTKYALTGGLFSRSPANIDRVRREFRVGNLYINRKITGALVDRQPFGGFKLSGVGSKAGGPDYLQQFLIPRVITENTLRRGFAPAVDE</sequence>
<dbReference type="Gene3D" id="3.40.309.10">
    <property type="entry name" value="Aldehyde Dehydrogenase, Chain A, domain 2"/>
    <property type="match status" value="1"/>
</dbReference>
<dbReference type="FunFam" id="3.40.309.10:FF:000005">
    <property type="entry name" value="1-pyrroline-5-carboxylate dehydrogenase 1"/>
    <property type="match status" value="1"/>
</dbReference>
<dbReference type="PIRSF" id="PIRSF000197">
    <property type="entry name" value="Bifunct_PutA"/>
    <property type="match status" value="1"/>
</dbReference>
<dbReference type="Pfam" id="PF00171">
    <property type="entry name" value="Aldedh"/>
    <property type="match status" value="1"/>
</dbReference>
<dbReference type="AlphaFoldDB" id="A0A7M2X0H6"/>
<gene>
    <name evidence="15" type="primary">pruA</name>
    <name evidence="15" type="ORF">IPV69_07290</name>
</gene>
<evidence type="ECO:0000259" key="12">
    <source>
        <dbReference type="Pfam" id="PF00171"/>
    </source>
</evidence>
<dbReference type="RefSeq" id="WP_206294304.1">
    <property type="nucleotide sequence ID" value="NZ_CP063458.1"/>
</dbReference>
<dbReference type="InterPro" id="IPR025703">
    <property type="entry name" value="Bifunct_PutA"/>
</dbReference>
<evidence type="ECO:0000256" key="9">
    <source>
        <dbReference type="PROSITE-ProRule" id="PRU10007"/>
    </source>
</evidence>
<feature type="region of interest" description="Disordered" evidence="11">
    <location>
        <begin position="477"/>
        <end position="508"/>
    </location>
</feature>
<dbReference type="FunFam" id="3.40.605.10:FF:000045">
    <property type="entry name" value="1-pyrroline-5-carboxylate dehydrogenase 1"/>
    <property type="match status" value="1"/>
</dbReference>
<feature type="domain" description="Proline utilization A N-terminal" evidence="14">
    <location>
        <begin position="22"/>
        <end position="131"/>
    </location>
</feature>
<comment type="pathway">
    <text evidence="1">Amino-acid degradation; L-proline degradation into L-glutamate; L-glutamate from L-proline: step 2/2.</text>
</comment>
<evidence type="ECO:0000259" key="13">
    <source>
        <dbReference type="Pfam" id="PF01619"/>
    </source>
</evidence>
<evidence type="ECO:0000256" key="3">
    <source>
        <dbReference type="ARBA" id="ARBA00023002"/>
    </source>
</evidence>
<dbReference type="GO" id="GO:0010133">
    <property type="term" value="P:L-proline catabolic process to L-glutamate"/>
    <property type="evidence" value="ECO:0007669"/>
    <property type="project" value="InterPro"/>
</dbReference>
<dbReference type="PANTHER" id="PTHR42862">
    <property type="entry name" value="DELTA-1-PYRROLINE-5-CARBOXYLATE DEHYDROGENASE 1, ISOFORM A-RELATED"/>
    <property type="match status" value="1"/>
</dbReference>
<evidence type="ECO:0000256" key="11">
    <source>
        <dbReference type="SAM" id="MobiDB-lite"/>
    </source>
</evidence>
<dbReference type="InterPro" id="IPR016160">
    <property type="entry name" value="Ald_DH_CS_CYS"/>
</dbReference>
<dbReference type="Pfam" id="PF18083">
    <property type="entry name" value="PutA_N"/>
    <property type="match status" value="1"/>
</dbReference>